<evidence type="ECO:0000256" key="1">
    <source>
        <dbReference type="SAM" id="Phobius"/>
    </source>
</evidence>
<dbReference type="EMBL" id="MNPL01011058">
    <property type="protein sequence ID" value="OQR72797.1"/>
    <property type="molecule type" value="Genomic_DNA"/>
</dbReference>
<keyword evidence="1" id="KW-0812">Transmembrane</keyword>
<name>A0A1V9XGZ7_9ACAR</name>
<keyword evidence="1" id="KW-0472">Membrane</keyword>
<evidence type="ECO:0000313" key="2">
    <source>
        <dbReference type="EMBL" id="OQR72797.1"/>
    </source>
</evidence>
<keyword evidence="1" id="KW-1133">Transmembrane helix</keyword>
<dbReference type="InParanoid" id="A0A1V9XGZ7"/>
<evidence type="ECO:0000313" key="3">
    <source>
        <dbReference type="Proteomes" id="UP000192247"/>
    </source>
</evidence>
<dbReference type="Proteomes" id="UP000192247">
    <property type="component" value="Unassembled WGS sequence"/>
</dbReference>
<feature type="transmembrane region" description="Helical" evidence="1">
    <location>
        <begin position="12"/>
        <end position="32"/>
    </location>
</feature>
<proteinExistence type="predicted"/>
<organism evidence="2 3">
    <name type="scientific">Tropilaelaps mercedesae</name>
    <dbReference type="NCBI Taxonomy" id="418985"/>
    <lineage>
        <taxon>Eukaryota</taxon>
        <taxon>Metazoa</taxon>
        <taxon>Ecdysozoa</taxon>
        <taxon>Arthropoda</taxon>
        <taxon>Chelicerata</taxon>
        <taxon>Arachnida</taxon>
        <taxon>Acari</taxon>
        <taxon>Parasitiformes</taxon>
        <taxon>Mesostigmata</taxon>
        <taxon>Gamasina</taxon>
        <taxon>Dermanyssoidea</taxon>
        <taxon>Laelapidae</taxon>
        <taxon>Tropilaelaps</taxon>
    </lineage>
</organism>
<dbReference type="OrthoDB" id="434092at2759"/>
<evidence type="ECO:0008006" key="4">
    <source>
        <dbReference type="Google" id="ProtNLM"/>
    </source>
</evidence>
<reference evidence="2 3" key="1">
    <citation type="journal article" date="2017" name="Gigascience">
        <title>Draft genome of the honey bee ectoparasitic mite, Tropilaelaps mercedesae, is shaped by the parasitic life history.</title>
        <authorList>
            <person name="Dong X."/>
            <person name="Armstrong S.D."/>
            <person name="Xia D."/>
            <person name="Makepeace B.L."/>
            <person name="Darby A.C."/>
            <person name="Kadowaki T."/>
        </authorList>
    </citation>
    <scope>NUCLEOTIDE SEQUENCE [LARGE SCALE GENOMIC DNA]</scope>
    <source>
        <strain evidence="2">Wuxi-XJTLU</strain>
    </source>
</reference>
<dbReference type="AlphaFoldDB" id="A0A1V9XGZ7"/>
<comment type="caution">
    <text evidence="2">The sequence shown here is derived from an EMBL/GenBank/DDBJ whole genome shotgun (WGS) entry which is preliminary data.</text>
</comment>
<gene>
    <name evidence="2" type="ORF">BIW11_10160</name>
</gene>
<protein>
    <recommendedName>
        <fullName evidence="4">Very-long-chain 3-oxoacyl-CoA synthase</fullName>
    </recommendedName>
</protein>
<keyword evidence="3" id="KW-1185">Reference proteome</keyword>
<accession>A0A1V9XGZ7</accession>
<sequence length="61" mass="7102">MANRQAFNVKPLVQLYNIAMVLTNLYFMIQFLRYSYLGGGYSIFCQGKFQIDFSITSYVLT</sequence>